<proteinExistence type="predicted"/>
<evidence type="ECO:0000313" key="2">
    <source>
        <dbReference type="EMBL" id="RMX58267.1"/>
    </source>
</evidence>
<dbReference type="AlphaFoldDB" id="A0A3M6UXC1"/>
<name>A0A3M6UXC1_POCDA</name>
<dbReference type="Proteomes" id="UP000275408">
    <property type="component" value="Unassembled WGS sequence"/>
</dbReference>
<comment type="caution">
    <text evidence="2">The sequence shown here is derived from an EMBL/GenBank/DDBJ whole genome shotgun (WGS) entry which is preliminary data.</text>
</comment>
<accession>A0A3M6UXC1</accession>
<sequence>MSSQDMAPQQLAGNNQQPGQNKDSTNSDHCYKEFVSHSQLQSEKSVYTYSGQCAKRNNCKHSAEDVGYTFNYFTKDQFVFKDKNKINYKTWLRNKANTEIRRHQGTKQKLRWRMKAKNPF</sequence>
<protein>
    <submittedName>
        <fullName evidence="2">Uncharacterized protein</fullName>
    </submittedName>
</protein>
<gene>
    <name evidence="2" type="ORF">pdam_00000245</name>
</gene>
<reference evidence="2 3" key="1">
    <citation type="journal article" date="2018" name="Sci. Rep.">
        <title>Comparative analysis of the Pocillopora damicornis genome highlights role of immune system in coral evolution.</title>
        <authorList>
            <person name="Cunning R."/>
            <person name="Bay R.A."/>
            <person name="Gillette P."/>
            <person name="Baker A.C."/>
            <person name="Traylor-Knowles N."/>
        </authorList>
    </citation>
    <scope>NUCLEOTIDE SEQUENCE [LARGE SCALE GENOMIC DNA]</scope>
    <source>
        <strain evidence="2">RSMAS</strain>
        <tissue evidence="2">Whole animal</tissue>
    </source>
</reference>
<evidence type="ECO:0000256" key="1">
    <source>
        <dbReference type="SAM" id="MobiDB-lite"/>
    </source>
</evidence>
<feature type="compositionally biased region" description="Polar residues" evidence="1">
    <location>
        <begin position="1"/>
        <end position="24"/>
    </location>
</feature>
<evidence type="ECO:0000313" key="3">
    <source>
        <dbReference type="Proteomes" id="UP000275408"/>
    </source>
</evidence>
<dbReference type="EMBL" id="RCHS01000537">
    <property type="protein sequence ID" value="RMX58267.1"/>
    <property type="molecule type" value="Genomic_DNA"/>
</dbReference>
<organism evidence="2 3">
    <name type="scientific">Pocillopora damicornis</name>
    <name type="common">Cauliflower coral</name>
    <name type="synonym">Millepora damicornis</name>
    <dbReference type="NCBI Taxonomy" id="46731"/>
    <lineage>
        <taxon>Eukaryota</taxon>
        <taxon>Metazoa</taxon>
        <taxon>Cnidaria</taxon>
        <taxon>Anthozoa</taxon>
        <taxon>Hexacorallia</taxon>
        <taxon>Scleractinia</taxon>
        <taxon>Astrocoeniina</taxon>
        <taxon>Pocilloporidae</taxon>
        <taxon>Pocillopora</taxon>
    </lineage>
</organism>
<keyword evidence="3" id="KW-1185">Reference proteome</keyword>
<feature type="region of interest" description="Disordered" evidence="1">
    <location>
        <begin position="1"/>
        <end position="28"/>
    </location>
</feature>